<gene>
    <name evidence="6" type="ORF">SAMN04488136_10526</name>
</gene>
<evidence type="ECO:0000313" key="7">
    <source>
        <dbReference type="Proteomes" id="UP000198854"/>
    </source>
</evidence>
<dbReference type="Proteomes" id="UP000198854">
    <property type="component" value="Unassembled WGS sequence"/>
</dbReference>
<dbReference type="STRING" id="861298.SAMN04488136_10526"/>
<feature type="domain" description="DTW" evidence="5">
    <location>
        <begin position="1"/>
        <end position="166"/>
    </location>
</feature>
<keyword evidence="3" id="KW-0949">S-adenosyl-L-methionine</keyword>
<evidence type="ECO:0000256" key="3">
    <source>
        <dbReference type="ARBA" id="ARBA00022691"/>
    </source>
</evidence>
<dbReference type="PANTHER" id="PTHR21392:SF1">
    <property type="entry name" value="TRNA-URIDINE AMINOCARBOXYPROPYLTRANSFERASE"/>
    <property type="match status" value="1"/>
</dbReference>
<evidence type="ECO:0000313" key="6">
    <source>
        <dbReference type="EMBL" id="SDG93720.1"/>
    </source>
</evidence>
<dbReference type="SMART" id="SM01144">
    <property type="entry name" value="DTW"/>
    <property type="match status" value="1"/>
</dbReference>
<name>A0A1G7YCR6_9VIBR</name>
<dbReference type="InterPro" id="IPR039262">
    <property type="entry name" value="DTWD2/TAPT"/>
</dbReference>
<dbReference type="PANTHER" id="PTHR21392">
    <property type="entry name" value="TRNA-URIDINE AMINOCARBOXYPROPYLTRANSFERASE 2"/>
    <property type="match status" value="1"/>
</dbReference>
<evidence type="ECO:0000256" key="2">
    <source>
        <dbReference type="ARBA" id="ARBA00022679"/>
    </source>
</evidence>
<dbReference type="AlphaFoldDB" id="A0A1G7YCR6"/>
<dbReference type="EC" id="2.5.1.25" evidence="1"/>
<dbReference type="Pfam" id="PF03942">
    <property type="entry name" value="DTW"/>
    <property type="match status" value="1"/>
</dbReference>
<sequence length="194" mass="22726">MLLLSDNEILKPSNTGRLIADTVKQTFVFKWHRTEPDPQMLTLLQDANFQPMVVFPDEYVDDKTRLVELREHQFGEKTPLLIFIDGSWREAKRIFRRSEYLQGLPVVSITPQRLSQYMMRKASKDNHLSTAEVACAVIEDLGDKFASTTLSLWFEVFKESYLLSKTRLKTDIELREQAILRYQNHVEMTVKNEK</sequence>
<evidence type="ECO:0000259" key="5">
    <source>
        <dbReference type="SMART" id="SM01144"/>
    </source>
</evidence>
<evidence type="ECO:0000256" key="1">
    <source>
        <dbReference type="ARBA" id="ARBA00012386"/>
    </source>
</evidence>
<keyword evidence="2" id="KW-0808">Transferase</keyword>
<organism evidence="6 7">
    <name type="scientific">Vibrio xiamenensis</name>
    <dbReference type="NCBI Taxonomy" id="861298"/>
    <lineage>
        <taxon>Bacteria</taxon>
        <taxon>Pseudomonadati</taxon>
        <taxon>Pseudomonadota</taxon>
        <taxon>Gammaproteobacteria</taxon>
        <taxon>Vibrionales</taxon>
        <taxon>Vibrionaceae</taxon>
        <taxon>Vibrio</taxon>
    </lineage>
</organism>
<evidence type="ECO:0000256" key="4">
    <source>
        <dbReference type="ARBA" id="ARBA00022694"/>
    </source>
</evidence>
<keyword evidence="7" id="KW-1185">Reference proteome</keyword>
<accession>A0A1G7YCR6</accession>
<dbReference type="GO" id="GO:0016432">
    <property type="term" value="F:tRNA-uridine aminocarboxypropyltransferase activity"/>
    <property type="evidence" value="ECO:0007669"/>
    <property type="project" value="UniProtKB-EC"/>
</dbReference>
<dbReference type="GO" id="GO:0008033">
    <property type="term" value="P:tRNA processing"/>
    <property type="evidence" value="ECO:0007669"/>
    <property type="project" value="UniProtKB-KW"/>
</dbReference>
<dbReference type="EMBL" id="FNDD01000005">
    <property type="protein sequence ID" value="SDG93720.1"/>
    <property type="molecule type" value="Genomic_DNA"/>
</dbReference>
<protein>
    <recommendedName>
        <fullName evidence="1">tRNA-uridine aminocarboxypropyltransferase</fullName>
        <ecNumber evidence="1">2.5.1.25</ecNumber>
    </recommendedName>
</protein>
<reference evidence="6 7" key="1">
    <citation type="submission" date="2016-10" db="EMBL/GenBank/DDBJ databases">
        <authorList>
            <person name="de Groot N.N."/>
        </authorList>
    </citation>
    <scope>NUCLEOTIDE SEQUENCE [LARGE SCALE GENOMIC DNA]</scope>
    <source>
        <strain evidence="6 7">CGMCC 1.10228</strain>
    </source>
</reference>
<dbReference type="InterPro" id="IPR005636">
    <property type="entry name" value="DTW"/>
</dbReference>
<keyword evidence="4" id="KW-0819">tRNA processing</keyword>
<proteinExistence type="predicted"/>